<name>A0A1R2B5G7_9CILI</name>
<reference evidence="3 4" key="1">
    <citation type="submission" date="2016-11" db="EMBL/GenBank/DDBJ databases">
        <title>The macronuclear genome of Stentor coeruleus: a giant cell with tiny introns.</title>
        <authorList>
            <person name="Slabodnick M."/>
            <person name="Ruby J.G."/>
            <person name="Reiff S.B."/>
            <person name="Swart E.C."/>
            <person name="Gosai S."/>
            <person name="Prabakaran S."/>
            <person name="Witkowska E."/>
            <person name="Larue G.E."/>
            <person name="Fisher S."/>
            <person name="Freeman R.M."/>
            <person name="Gunawardena J."/>
            <person name="Chu W."/>
            <person name="Stover N.A."/>
            <person name="Gregory B.D."/>
            <person name="Nowacki M."/>
            <person name="Derisi J."/>
            <person name="Roy S.W."/>
            <person name="Marshall W.F."/>
            <person name="Sood P."/>
        </authorList>
    </citation>
    <scope>NUCLEOTIDE SEQUENCE [LARGE SCALE GENOMIC DNA]</scope>
    <source>
        <strain evidence="3">WM001</strain>
    </source>
</reference>
<keyword evidence="4" id="KW-1185">Reference proteome</keyword>
<gene>
    <name evidence="3" type="ORF">SteCoe_29613</name>
</gene>
<dbReference type="Proteomes" id="UP000187209">
    <property type="component" value="Unassembled WGS sequence"/>
</dbReference>
<dbReference type="OrthoDB" id="4405280at2759"/>
<feature type="region of interest" description="Disordered" evidence="1">
    <location>
        <begin position="20"/>
        <end position="74"/>
    </location>
</feature>
<feature type="chain" id="PRO_5013226689" evidence="2">
    <location>
        <begin position="18"/>
        <end position="353"/>
    </location>
</feature>
<feature type="compositionally biased region" description="Low complexity" evidence="1">
    <location>
        <begin position="20"/>
        <end position="32"/>
    </location>
</feature>
<comment type="caution">
    <text evidence="3">The sequence shown here is derived from an EMBL/GenBank/DDBJ whole genome shotgun (WGS) entry which is preliminary data.</text>
</comment>
<evidence type="ECO:0000256" key="1">
    <source>
        <dbReference type="SAM" id="MobiDB-lite"/>
    </source>
</evidence>
<keyword evidence="2" id="KW-0732">Signal</keyword>
<organism evidence="3 4">
    <name type="scientific">Stentor coeruleus</name>
    <dbReference type="NCBI Taxonomy" id="5963"/>
    <lineage>
        <taxon>Eukaryota</taxon>
        <taxon>Sar</taxon>
        <taxon>Alveolata</taxon>
        <taxon>Ciliophora</taxon>
        <taxon>Postciliodesmatophora</taxon>
        <taxon>Heterotrichea</taxon>
        <taxon>Heterotrichida</taxon>
        <taxon>Stentoridae</taxon>
        <taxon>Stentor</taxon>
    </lineage>
</organism>
<feature type="signal peptide" evidence="2">
    <location>
        <begin position="1"/>
        <end position="17"/>
    </location>
</feature>
<dbReference type="AlphaFoldDB" id="A0A1R2B5G7"/>
<evidence type="ECO:0000313" key="4">
    <source>
        <dbReference type="Proteomes" id="UP000187209"/>
    </source>
</evidence>
<proteinExistence type="predicted"/>
<evidence type="ECO:0000256" key="2">
    <source>
        <dbReference type="SAM" id="SignalP"/>
    </source>
</evidence>
<feature type="compositionally biased region" description="Low complexity" evidence="1">
    <location>
        <begin position="39"/>
        <end position="73"/>
    </location>
</feature>
<accession>A0A1R2B5G7</accession>
<evidence type="ECO:0000313" key="3">
    <source>
        <dbReference type="EMBL" id="OMJ72031.1"/>
    </source>
</evidence>
<protein>
    <submittedName>
        <fullName evidence="3">Uncharacterized protein</fullName>
    </submittedName>
</protein>
<dbReference type="EMBL" id="MPUH01000936">
    <property type="protein sequence ID" value="OMJ72031.1"/>
    <property type="molecule type" value="Genomic_DNA"/>
</dbReference>
<sequence length="353" mass="38007">MSKNLIVVLVLLSLALGQNTTTQSSDTTTSNTIEPTPADTTSSNTTDSSNSSNTTDIISDSNTTTSDSTNTTDPVPTQLTCPKFTCSRNRSSTCLTQTVDGWQVSQCNRGYECKFSMLNISGSYCELEVESPEDESELCYSGYILPGANCTANDYCQPGYYCDSITSVCSARALLGSNCTQTYQCEYGSICNYGICITQLSLSQGNNSETSVACSSGIVLNSTCQASQLTNGTLPKTCTSDNDCLSLDGVTPGTCQCGADVNGTAFCAAHRSDMISLRQLAASYNGIYEEMAYYTYKLNYFHIIKSEILKPSVEDCLDESIETEKYEDLEEFFEICSPACTGVNGCVAELGFY</sequence>